<gene>
    <name evidence="1" type="ORF">UFOPK2169_00173</name>
</gene>
<protein>
    <submittedName>
        <fullName evidence="1">Unannotated protein</fullName>
    </submittedName>
</protein>
<sequence>MDERDHIQLRVCSAILTHHRGELLWASSLPDGTIDADLATRVKSALEVAPVPGQHGLVRLTMFLPAWAQYVGQRAVLLFPKLASRLLRSSGLHHQMY</sequence>
<dbReference type="EMBL" id="CAEZWE010000003">
    <property type="protein sequence ID" value="CAB4642059.1"/>
    <property type="molecule type" value="Genomic_DNA"/>
</dbReference>
<organism evidence="1">
    <name type="scientific">freshwater metagenome</name>
    <dbReference type="NCBI Taxonomy" id="449393"/>
    <lineage>
        <taxon>unclassified sequences</taxon>
        <taxon>metagenomes</taxon>
        <taxon>ecological metagenomes</taxon>
    </lineage>
</organism>
<evidence type="ECO:0000313" key="1">
    <source>
        <dbReference type="EMBL" id="CAB4642059.1"/>
    </source>
</evidence>
<proteinExistence type="predicted"/>
<accession>A0A6J6K2G6</accession>
<name>A0A6J6K2G6_9ZZZZ</name>
<reference evidence="1" key="1">
    <citation type="submission" date="2020-05" db="EMBL/GenBank/DDBJ databases">
        <authorList>
            <person name="Chiriac C."/>
            <person name="Salcher M."/>
            <person name="Ghai R."/>
            <person name="Kavagutti S V."/>
        </authorList>
    </citation>
    <scope>NUCLEOTIDE SEQUENCE</scope>
</reference>
<dbReference type="AlphaFoldDB" id="A0A6J6K2G6"/>